<comment type="caution">
    <text evidence="4">The sequence shown here is derived from an EMBL/GenBank/DDBJ whole genome shotgun (WGS) entry which is preliminary data.</text>
</comment>
<keyword evidence="1" id="KW-0175">Coiled coil</keyword>
<evidence type="ECO:0000313" key="6">
    <source>
        <dbReference type="Proteomes" id="UP001152797"/>
    </source>
</evidence>
<evidence type="ECO:0000313" key="5">
    <source>
        <dbReference type="EMBL" id="CAL4805185.1"/>
    </source>
</evidence>
<name>A0A9P1M2I3_9DINO</name>
<dbReference type="OrthoDB" id="447293at2759"/>
<organism evidence="4">
    <name type="scientific">Cladocopium goreaui</name>
    <dbReference type="NCBI Taxonomy" id="2562237"/>
    <lineage>
        <taxon>Eukaryota</taxon>
        <taxon>Sar</taxon>
        <taxon>Alveolata</taxon>
        <taxon>Dinophyceae</taxon>
        <taxon>Suessiales</taxon>
        <taxon>Symbiodiniaceae</taxon>
        <taxon>Cladocopium</taxon>
    </lineage>
</organism>
<sequence>MTSSGAGGEITRSRDGVPQWSGDAANFQDYEDAALLWEQGIPYHKRYLCGPRLVGELSGTAKKFVLGKRATWVSFEGGVQHLLSHLRASLGKPRIPELSEMLNKYFRQSSRKKMETMSDYIVRKTDVYNRARQALSRVQQHYESGSQWKAQHGEPRYWQDNGWSYGRWQQWHSSWQQEQGPDPSEENDADGEPGHRQGDDAGEAEEAEESRSREESYATGHGPSGSWSAYRGTSDSWSHTQEAEAWTLSTPELLPDFLQGWYMLTDAGLDSHEKNMIQTAIRGNFSVARVAQELRNQWPEDDLRRRDQNTKHVGFWQEPVNDEEVDEPEALGLTATSLQQLGMNEEGIVLIGEAEEQVQDALATMDQARRTLRDARAKQHQVKMSRQYYMNAQKGKMSFQEKSKTTSPGITCFKCGGPHKIAQCPDRHAPSKASNNMAEENEAPFVCFHEGDQCMAITEVGSRKSTSEAIAAGLAVVDGGATKTLASVHALEAIQDGNLQRYQNDRVIHVDPSNRPSFGFGNSSRDTCCSTTTLQVTADSKPGHLTIHTLDRGTGPVLLSVETLRALGAVVDFQEDLICFRSLDKNRIIQAESFPTRAVVMSRPTKKVELIQAIRDLGENPPTSWNVAELKVRLTELEENKGIYRHRGKTQTPLQLWMIRLNEAKKNKATLQLFTKETLGVPITGNEVMDELTRKCVEKIYVVSKPDGSDGMGFGRHSSKSYMEVQKTDPGYVSWAQKTVAEGETCVRLARFVKWIEMEKHPEHMDTYATVPPPLVSKVKKEETEAGSSSEQLQNQLLQQMTAVLLEVKEELNNLKEERPHKQRSDTSSVMSFDKVEQAINQRSPEQVQELQEKRRQALKQYVGASCVYQHCIQQGIHVTWEWAERCLGWRLPLMQNLQKKYQLFFGVTHGCRVGLRDQKTQGLLHKGWKFMTTQQSMADLLERRCKCPPNYKHAKCEGGNAGMTAYYTPEMVKLVCQGIFREMTTQLLQRELEGRSCLPTRFGEGGFCVCHDLKQHDSHVTCGFCCQGESDIGNHHQGEAMMQSHLKGDLGDHEINKKLYLLHAATGHCSTRHMVQSLQRRGVSKRILDMAKNFKCSICDESKRVNHKNVASLESIPPKLSNVSADGGKWFHPGTQEEYEFALVIDEGSRFRVARIMTQGKKQTMNAAQFLNYFHEGWVQYFGCPNVLRLDPSGAFRSLAVERFCDEKGVFLDVIPGEAHWKNGICEKAIDSVKTVMTKLAQADHTISAAGALSEAIRTCNQRELIRGYSPTQHVLGRAPDETGRFVHSLTGQQVDNLLNNPSEEFEKDIHRQKVAEQALAEWQAQERIKRALNSRARKVYDYRPGDMVYFWRKQVKSQAAGKNGMFLGPARVLATESKRNDQGELAAGSSIWCVRGRRLIKCCPDQLRRASAREELLEHIADPQHEDAPWNFPRVASELGGNEYWDISSDIPTEEDWKMAQDPASSAQPSRRHSTKRPAPYSAVAPGRPGRQTPQNASMTVEEPAEAWWTMIETECATTPEGEAFWSEEGASVELSIDMPTSKRGIQHFVNDIEGFFIGALKTRAIEVNEKRLSPKDYEAFQEAKQSEVRNFVAAKAFEALPPELRPPLSKTIGMRWILTWKTKEDGSFKPKARAILKGYQDPNYEFRATTTPVMTKQTRQFVLHETARRGWRVKKGDVTGAFLQGRTYPSELYCIPCPEILEAMGLGKEEIVKVKRGCYGLVDAPLEWYRSISEYLQSLGLVKSWADPCCWFWKPQGELRAVVAGHVDDFLFSGSETDSEWKAIEQKIQQHFRWSDWEENTFTQCGVLIEAQVDGSFHLSQPHYMDKVNEINLSATRKRELHSPTTEHEKGQLRSVLGAISWHAQQVAPHFSAEVGLLSSEVTVSTVQTVVKTNQLLQAAKARRNHKMVVHAFPQETNLGLYAWCDAAGQNRRDGGSTQGVFIGIAPMSLSNGHVEKVTPIGWLAGKIDRVARSPGAAEAKATVSGEDMLFHARYQYGEFLVESPNIFDVDGTANVVPGCVISDSRNLFDKLNTEELSTKGAERRTDIELLCIKSSQRNNGLEVRWVHSEAQLSNALTKSGAKELDLYYQMGHRWRIVHDPKMMSAKKRKSQGITTFEQETDQDHMKHPF</sequence>
<evidence type="ECO:0000259" key="3">
    <source>
        <dbReference type="PROSITE" id="PS50994"/>
    </source>
</evidence>
<reference evidence="5 6" key="2">
    <citation type="submission" date="2024-05" db="EMBL/GenBank/DDBJ databases">
        <authorList>
            <person name="Chen Y."/>
            <person name="Shah S."/>
            <person name="Dougan E. K."/>
            <person name="Thang M."/>
            <person name="Chan C."/>
        </authorList>
    </citation>
    <scope>NUCLEOTIDE SEQUENCE [LARGE SCALE GENOMIC DNA]</scope>
</reference>
<keyword evidence="6" id="KW-1185">Reference proteome</keyword>
<dbReference type="SUPFAM" id="SSF53098">
    <property type="entry name" value="Ribonuclease H-like"/>
    <property type="match status" value="1"/>
</dbReference>
<evidence type="ECO:0000256" key="2">
    <source>
        <dbReference type="SAM" id="MobiDB-lite"/>
    </source>
</evidence>
<dbReference type="EMBL" id="CAMXCT010006660">
    <property type="protein sequence ID" value="CAI4017873.1"/>
    <property type="molecule type" value="Genomic_DNA"/>
</dbReference>
<dbReference type="GO" id="GO:0003676">
    <property type="term" value="F:nucleic acid binding"/>
    <property type="evidence" value="ECO:0007669"/>
    <property type="project" value="InterPro"/>
</dbReference>
<proteinExistence type="predicted"/>
<gene>
    <name evidence="4" type="ORF">C1SCF055_LOCUS42484</name>
</gene>
<dbReference type="InterPro" id="IPR001584">
    <property type="entry name" value="Integrase_cat-core"/>
</dbReference>
<reference evidence="4" key="1">
    <citation type="submission" date="2022-10" db="EMBL/GenBank/DDBJ databases">
        <authorList>
            <person name="Chen Y."/>
            <person name="Dougan E. K."/>
            <person name="Chan C."/>
            <person name="Rhodes N."/>
            <person name="Thang M."/>
        </authorList>
    </citation>
    <scope>NUCLEOTIDE SEQUENCE</scope>
</reference>
<dbReference type="EMBL" id="CAMXCT020006660">
    <property type="protein sequence ID" value="CAL1171248.1"/>
    <property type="molecule type" value="Genomic_DNA"/>
</dbReference>
<dbReference type="Proteomes" id="UP001152797">
    <property type="component" value="Unassembled WGS sequence"/>
</dbReference>
<dbReference type="Pfam" id="PF07727">
    <property type="entry name" value="RVT_2"/>
    <property type="match status" value="1"/>
</dbReference>
<evidence type="ECO:0000256" key="1">
    <source>
        <dbReference type="SAM" id="Coils"/>
    </source>
</evidence>
<dbReference type="InterPro" id="IPR013103">
    <property type="entry name" value="RVT_2"/>
</dbReference>
<feature type="domain" description="Integrase catalytic" evidence="3">
    <location>
        <begin position="1114"/>
        <end position="1289"/>
    </location>
</feature>
<feature type="region of interest" description="Disordered" evidence="2">
    <location>
        <begin position="174"/>
        <end position="234"/>
    </location>
</feature>
<dbReference type="EMBL" id="CAMXCT030006660">
    <property type="protein sequence ID" value="CAL4805185.1"/>
    <property type="molecule type" value="Genomic_DNA"/>
</dbReference>
<dbReference type="InterPro" id="IPR012337">
    <property type="entry name" value="RNaseH-like_sf"/>
</dbReference>
<feature type="coiled-coil region" evidence="1">
    <location>
        <begin position="798"/>
        <end position="825"/>
    </location>
</feature>
<dbReference type="PROSITE" id="PS50994">
    <property type="entry name" value="INTEGRASE"/>
    <property type="match status" value="1"/>
</dbReference>
<dbReference type="GO" id="GO:0015074">
    <property type="term" value="P:DNA integration"/>
    <property type="evidence" value="ECO:0007669"/>
    <property type="project" value="InterPro"/>
</dbReference>
<protein>
    <submittedName>
        <fullName evidence="5">Retrovirus-related Pol polyprotein from transposon RE1 (Retro element 1) (AtRE1)</fullName>
    </submittedName>
</protein>
<dbReference type="InterPro" id="IPR036397">
    <property type="entry name" value="RNaseH_sf"/>
</dbReference>
<dbReference type="Gene3D" id="3.30.420.10">
    <property type="entry name" value="Ribonuclease H-like superfamily/Ribonuclease H"/>
    <property type="match status" value="1"/>
</dbReference>
<evidence type="ECO:0000313" key="4">
    <source>
        <dbReference type="EMBL" id="CAI4017873.1"/>
    </source>
</evidence>
<feature type="region of interest" description="Disordered" evidence="2">
    <location>
        <begin position="1459"/>
        <end position="1501"/>
    </location>
</feature>
<feature type="coiled-coil region" evidence="1">
    <location>
        <begin position="351"/>
        <end position="378"/>
    </location>
</feature>
<accession>A0A9P1M2I3</accession>
<feature type="compositionally biased region" description="Polar residues" evidence="2">
    <location>
        <begin position="225"/>
        <end position="234"/>
    </location>
</feature>